<keyword evidence="1" id="KW-0472">Membrane</keyword>
<proteinExistence type="predicted"/>
<keyword evidence="1" id="KW-0812">Transmembrane</keyword>
<sequence>MQIDSELGKPGGVKMALLTSCCCFSLLVGAIASGVYATLMYLVAFGMELWWLIEAEDGLPAPAYFLCLGYLCIFFVSITLLGGLAGRRMNVLLAWLFVMVLFLFPECGMVLFMSLYHWKLDSHYGLAELVFYVCRAALNVLAIISVQSLYATWREEKLVLKRLRELTIAFAAPNKLLPRVQDVERNGKINGSTNHGYYSSVDQMNGGMLVEAGIPKIPR</sequence>
<protein>
    <submittedName>
        <fullName evidence="2">Uncharacterized protein</fullName>
    </submittedName>
</protein>
<organism evidence="2">
    <name type="scientific">Notodromas monacha</name>
    <dbReference type="NCBI Taxonomy" id="399045"/>
    <lineage>
        <taxon>Eukaryota</taxon>
        <taxon>Metazoa</taxon>
        <taxon>Ecdysozoa</taxon>
        <taxon>Arthropoda</taxon>
        <taxon>Crustacea</taxon>
        <taxon>Oligostraca</taxon>
        <taxon>Ostracoda</taxon>
        <taxon>Podocopa</taxon>
        <taxon>Podocopida</taxon>
        <taxon>Cypridocopina</taxon>
        <taxon>Cypridoidea</taxon>
        <taxon>Cyprididae</taxon>
        <taxon>Notodromas</taxon>
    </lineage>
</organism>
<dbReference type="PANTHER" id="PTHR36694">
    <property type="entry name" value="PASIFLORA 1, ISOFORM A-RELATED"/>
    <property type="match status" value="1"/>
</dbReference>
<feature type="transmembrane region" description="Helical" evidence="1">
    <location>
        <begin position="63"/>
        <end position="85"/>
    </location>
</feature>
<evidence type="ECO:0000256" key="1">
    <source>
        <dbReference type="SAM" id="Phobius"/>
    </source>
</evidence>
<dbReference type="Proteomes" id="UP000678499">
    <property type="component" value="Unassembled WGS sequence"/>
</dbReference>
<name>A0A7R9BFC7_9CRUS</name>
<gene>
    <name evidence="2" type="ORF">NMOB1V02_LOCUS1208</name>
</gene>
<feature type="transmembrane region" description="Helical" evidence="1">
    <location>
        <begin position="129"/>
        <end position="153"/>
    </location>
</feature>
<evidence type="ECO:0000313" key="2">
    <source>
        <dbReference type="EMBL" id="CAD7273315.1"/>
    </source>
</evidence>
<dbReference type="OrthoDB" id="6339047at2759"/>
<accession>A0A7R9BFC7</accession>
<keyword evidence="1" id="KW-1133">Transmembrane helix</keyword>
<dbReference type="EMBL" id="OA882154">
    <property type="protein sequence ID" value="CAD7273315.1"/>
    <property type="molecule type" value="Genomic_DNA"/>
</dbReference>
<feature type="transmembrane region" description="Helical" evidence="1">
    <location>
        <begin position="21"/>
        <end position="43"/>
    </location>
</feature>
<evidence type="ECO:0000313" key="3">
    <source>
        <dbReference type="Proteomes" id="UP000678499"/>
    </source>
</evidence>
<dbReference type="EMBL" id="CAJPEX010000117">
    <property type="protein sequence ID" value="CAG0913467.1"/>
    <property type="molecule type" value="Genomic_DNA"/>
</dbReference>
<feature type="transmembrane region" description="Helical" evidence="1">
    <location>
        <begin position="92"/>
        <end position="117"/>
    </location>
</feature>
<dbReference type="AlphaFoldDB" id="A0A7R9BFC7"/>
<reference evidence="2" key="1">
    <citation type="submission" date="2020-11" db="EMBL/GenBank/DDBJ databases">
        <authorList>
            <person name="Tran Van P."/>
        </authorList>
    </citation>
    <scope>NUCLEOTIDE SEQUENCE</scope>
</reference>
<dbReference type="PANTHER" id="PTHR36694:SF11">
    <property type="entry name" value="LP21121P-RELATED"/>
    <property type="match status" value="1"/>
</dbReference>
<keyword evidence="3" id="KW-1185">Reference proteome</keyword>